<dbReference type="OrthoDB" id="9810122at2"/>
<dbReference type="RefSeq" id="WP_079704074.1">
    <property type="nucleotide sequence ID" value="NZ_FUYR01000007.1"/>
</dbReference>
<evidence type="ECO:0000313" key="1">
    <source>
        <dbReference type="EMBL" id="SKB93619.1"/>
    </source>
</evidence>
<protein>
    <submittedName>
        <fullName evidence="1">Uncharacterized protein</fullName>
    </submittedName>
</protein>
<organism evidence="1 2">
    <name type="scientific">Daejeonella lutea</name>
    <dbReference type="NCBI Taxonomy" id="572036"/>
    <lineage>
        <taxon>Bacteria</taxon>
        <taxon>Pseudomonadati</taxon>
        <taxon>Bacteroidota</taxon>
        <taxon>Sphingobacteriia</taxon>
        <taxon>Sphingobacteriales</taxon>
        <taxon>Sphingobacteriaceae</taxon>
        <taxon>Daejeonella</taxon>
    </lineage>
</organism>
<dbReference type="EMBL" id="FUYR01000007">
    <property type="protein sequence ID" value="SKB93619.1"/>
    <property type="molecule type" value="Genomic_DNA"/>
</dbReference>
<dbReference type="Proteomes" id="UP000189981">
    <property type="component" value="Unassembled WGS sequence"/>
</dbReference>
<gene>
    <name evidence="1" type="ORF">SAMN05661099_3576</name>
</gene>
<sequence>MLDRLKKVVSGQKTLFGLPDKVVAGHDELKINIGSLHSALISSRKQYNKLSDLEFRVFSQFGDDGIIQYLTQNIDIPHKTFIEFGVEDYFESNTRFLLQKDNWSGFVIDGSEQHIGKLRSSPFYWKQDLESQAVFITKENISSLLKPHVDRWGGLGLLHIDLDGNDYWIWEALNLKPVILILEYNSNFGSERAVTVPYNPSFYRTDAHYSNLYWGASLRSLYELSRSRGYRFIGCNNAGNNAYFILEDYMNETVREVSLEEGYVSSKYRESRDEHGRLTYLDASERNDKIKGLSVINTTTQTPEIF</sequence>
<dbReference type="AlphaFoldDB" id="A0A1T5FBS3"/>
<evidence type="ECO:0000313" key="2">
    <source>
        <dbReference type="Proteomes" id="UP000189981"/>
    </source>
</evidence>
<proteinExistence type="predicted"/>
<accession>A0A1T5FBS3</accession>
<name>A0A1T5FBS3_9SPHI</name>
<keyword evidence="2" id="KW-1185">Reference proteome</keyword>
<reference evidence="2" key="1">
    <citation type="submission" date="2017-02" db="EMBL/GenBank/DDBJ databases">
        <authorList>
            <person name="Varghese N."/>
            <person name="Submissions S."/>
        </authorList>
    </citation>
    <scope>NUCLEOTIDE SEQUENCE [LARGE SCALE GENOMIC DNA]</scope>
    <source>
        <strain evidence="2">DSM 22385</strain>
    </source>
</reference>
<dbReference type="STRING" id="572036.SAMN05661099_3576"/>